<dbReference type="InterPro" id="IPR043472">
    <property type="entry name" value="Macro_dom-like"/>
</dbReference>
<dbReference type="AlphaFoldDB" id="A0A819RQM8"/>
<dbReference type="PANTHER" id="PTHR35596">
    <property type="entry name" value="DUF2263 DOMAIN-CONTAINING PROTEIN"/>
    <property type="match status" value="1"/>
</dbReference>
<protein>
    <recommendedName>
        <fullName evidence="1">Microbial-type PARG catalytic domain-containing protein</fullName>
    </recommendedName>
</protein>
<dbReference type="PANTHER" id="PTHR35596:SF1">
    <property type="entry name" value="MICROBIAL-TYPE PARG CATALYTIC DOMAIN-CONTAINING PROTEIN"/>
    <property type="match status" value="1"/>
</dbReference>
<comment type="caution">
    <text evidence="3">The sequence shown here is derived from an EMBL/GenBank/DDBJ whole genome shotgun (WGS) entry which is preliminary data.</text>
</comment>
<dbReference type="NCBIfam" id="TIGR02452">
    <property type="entry name" value="TIGR02452 family protein"/>
    <property type="match status" value="1"/>
</dbReference>
<dbReference type="InterPro" id="IPR019261">
    <property type="entry name" value="PARG_cat_microbial"/>
</dbReference>
<feature type="domain" description="Microbial-type PARG catalytic" evidence="1">
    <location>
        <begin position="193"/>
        <end position="242"/>
    </location>
</feature>
<dbReference type="Pfam" id="PF10021">
    <property type="entry name" value="PARG_cat_microb"/>
    <property type="match status" value="1"/>
</dbReference>
<gene>
    <name evidence="3" type="ORF">OKA104_LOCUS32788</name>
    <name evidence="2" type="ORF">VCS650_LOCUS41615</name>
</gene>
<dbReference type="EMBL" id="CAJNON010001861">
    <property type="protein sequence ID" value="CAF1489367.1"/>
    <property type="molecule type" value="Genomic_DNA"/>
</dbReference>
<accession>A0A819RQM8</accession>
<dbReference type="Proteomes" id="UP000663881">
    <property type="component" value="Unassembled WGS sequence"/>
</dbReference>
<name>A0A819RQM8_9BILA</name>
<organism evidence="3 4">
    <name type="scientific">Adineta steineri</name>
    <dbReference type="NCBI Taxonomy" id="433720"/>
    <lineage>
        <taxon>Eukaryota</taxon>
        <taxon>Metazoa</taxon>
        <taxon>Spiralia</taxon>
        <taxon>Gnathifera</taxon>
        <taxon>Rotifera</taxon>
        <taxon>Eurotatoria</taxon>
        <taxon>Bdelloidea</taxon>
        <taxon>Adinetida</taxon>
        <taxon>Adinetidae</taxon>
        <taxon>Adineta</taxon>
    </lineage>
</organism>
<sequence length="405" mass="47013">MLRTTAYIPLHALHPIHMESILSVALPTELNEENSRRYDYHNSRRTMLHFLLSIDEPEKNQQLIDLTNQCDRKIDWKVIRDTYTALQTSIEPYKIDKSAEKFGDYWEWELQKGTHRPGPRQSQKYIEKYRKDGFQPNELKLYWNYKEIESLHKKDYFNPITDTDTYKALEAKPVDKRINSGTVQFHQLGIEQAVFHKDLQGKQIIVLDFADERMPGGYFLENARTQEEVILYNSDGYRALLDLKYQTMDGGYILPEYGLAYIKHVRFFEERSQQERVTDLIVAACYDISGAGEGLYKPPSRENRVDLRDRTKQKFQAIIASAVANTEGEGSNTYLLLGPIGTGVFGNDEHMIAEIFCEILNGPLMGSKEAIRYAFEQIWFVSIDSLDVFMEVFAEKDKVNSSPKQ</sequence>
<dbReference type="InterPro" id="IPR012664">
    <property type="entry name" value="CHP02452"/>
</dbReference>
<dbReference type="Proteomes" id="UP000663891">
    <property type="component" value="Unassembled WGS sequence"/>
</dbReference>
<dbReference type="Gene3D" id="3.40.220.10">
    <property type="entry name" value="Leucine Aminopeptidase, subunit E, domain 1"/>
    <property type="match status" value="1"/>
</dbReference>
<evidence type="ECO:0000259" key="1">
    <source>
        <dbReference type="Pfam" id="PF10021"/>
    </source>
</evidence>
<proteinExistence type="predicted"/>
<evidence type="ECO:0000313" key="4">
    <source>
        <dbReference type="Proteomes" id="UP000663881"/>
    </source>
</evidence>
<dbReference type="EMBL" id="CAJOAY010004019">
    <property type="protein sequence ID" value="CAF4051134.1"/>
    <property type="molecule type" value="Genomic_DNA"/>
</dbReference>
<evidence type="ECO:0000313" key="3">
    <source>
        <dbReference type="EMBL" id="CAF4051134.1"/>
    </source>
</evidence>
<dbReference type="OrthoDB" id="9976728at2759"/>
<reference evidence="3" key="1">
    <citation type="submission" date="2021-02" db="EMBL/GenBank/DDBJ databases">
        <authorList>
            <person name="Nowell W R."/>
        </authorList>
    </citation>
    <scope>NUCLEOTIDE SEQUENCE</scope>
</reference>
<evidence type="ECO:0000313" key="2">
    <source>
        <dbReference type="EMBL" id="CAF1489367.1"/>
    </source>
</evidence>